<sequence length="211" mass="24663">MGAKRRSILTALAFLMLMGVAVYFRLWAIHSNISSDDTQLLRQQFDIAHREAMDESAEWRLRYDQEADRNKKCLEELQVLRESCQKGEEASGVNHKLEILQKEYAVLRERLETLKRELQEERLKCSSRFQAKTGSPFLINGYPYFVYKANPKQVPLGFVLFQPNPGMVDPSTNLHLPHCLIKTRYKTSRLKQMTCMFNEEREKGKEGLENF</sequence>
<dbReference type="EMBL" id="QJKJ01008382">
    <property type="protein sequence ID" value="RDX79952.1"/>
    <property type="molecule type" value="Genomic_DNA"/>
</dbReference>
<keyword evidence="2" id="KW-0472">Membrane</keyword>
<dbReference type="SUPFAM" id="SSF51445">
    <property type="entry name" value="(Trans)glycosidases"/>
    <property type="match status" value="1"/>
</dbReference>
<dbReference type="PANTHER" id="PTHR37215">
    <property type="entry name" value="ACYL-COA-BINDING DOMAIN PROTEIN"/>
    <property type="match status" value="1"/>
</dbReference>
<keyword evidence="2" id="KW-0812">Transmembrane</keyword>
<accession>A0A371FNX9</accession>
<keyword evidence="4" id="KW-1185">Reference proteome</keyword>
<evidence type="ECO:0000256" key="2">
    <source>
        <dbReference type="SAM" id="Phobius"/>
    </source>
</evidence>
<dbReference type="STRING" id="157652.A0A371FNX9"/>
<keyword evidence="2" id="KW-1133">Transmembrane helix</keyword>
<dbReference type="OrthoDB" id="782563at2759"/>
<comment type="caution">
    <text evidence="3">The sequence shown here is derived from an EMBL/GenBank/DDBJ whole genome shotgun (WGS) entry which is preliminary data.</text>
</comment>
<dbReference type="PANTHER" id="PTHR37215:SF1">
    <property type="entry name" value="ACYL-COA-BINDING DOMAIN PROTEIN"/>
    <property type="match status" value="1"/>
</dbReference>
<dbReference type="AlphaFoldDB" id="A0A371FNX9"/>
<dbReference type="Gene3D" id="3.20.20.80">
    <property type="entry name" value="Glycosidases"/>
    <property type="match status" value="1"/>
</dbReference>
<feature type="transmembrane region" description="Helical" evidence="2">
    <location>
        <begin position="7"/>
        <end position="28"/>
    </location>
</feature>
<reference evidence="3" key="1">
    <citation type="submission" date="2018-05" db="EMBL/GenBank/DDBJ databases">
        <title>Draft genome of Mucuna pruriens seed.</title>
        <authorList>
            <person name="Nnadi N.E."/>
            <person name="Vos R."/>
            <person name="Hasami M.H."/>
            <person name="Devisetty U.K."/>
            <person name="Aguiy J.C."/>
        </authorList>
    </citation>
    <scope>NUCLEOTIDE SEQUENCE [LARGE SCALE GENOMIC DNA]</scope>
    <source>
        <strain evidence="3">JCA_2017</strain>
    </source>
</reference>
<evidence type="ECO:0000313" key="4">
    <source>
        <dbReference type="Proteomes" id="UP000257109"/>
    </source>
</evidence>
<evidence type="ECO:0000256" key="1">
    <source>
        <dbReference type="SAM" id="Coils"/>
    </source>
</evidence>
<gene>
    <name evidence="3" type="ORF">CR513_39559</name>
</gene>
<protein>
    <submittedName>
        <fullName evidence="3">Glucan endo-1,3-beta-glucosidase 11</fullName>
    </submittedName>
</protein>
<organism evidence="3 4">
    <name type="scientific">Mucuna pruriens</name>
    <name type="common">Velvet bean</name>
    <name type="synonym">Dolichos pruriens</name>
    <dbReference type="NCBI Taxonomy" id="157652"/>
    <lineage>
        <taxon>Eukaryota</taxon>
        <taxon>Viridiplantae</taxon>
        <taxon>Streptophyta</taxon>
        <taxon>Embryophyta</taxon>
        <taxon>Tracheophyta</taxon>
        <taxon>Spermatophyta</taxon>
        <taxon>Magnoliopsida</taxon>
        <taxon>eudicotyledons</taxon>
        <taxon>Gunneridae</taxon>
        <taxon>Pentapetalae</taxon>
        <taxon>rosids</taxon>
        <taxon>fabids</taxon>
        <taxon>Fabales</taxon>
        <taxon>Fabaceae</taxon>
        <taxon>Papilionoideae</taxon>
        <taxon>50 kb inversion clade</taxon>
        <taxon>NPAAA clade</taxon>
        <taxon>indigoferoid/millettioid clade</taxon>
        <taxon>Phaseoleae</taxon>
        <taxon>Mucuna</taxon>
    </lineage>
</organism>
<evidence type="ECO:0000313" key="3">
    <source>
        <dbReference type="EMBL" id="RDX79952.1"/>
    </source>
</evidence>
<name>A0A371FNX9_MUCPR</name>
<dbReference type="InterPro" id="IPR017853">
    <property type="entry name" value="GH"/>
</dbReference>
<dbReference type="Proteomes" id="UP000257109">
    <property type="component" value="Unassembled WGS sequence"/>
</dbReference>
<proteinExistence type="predicted"/>
<feature type="coiled-coil region" evidence="1">
    <location>
        <begin position="90"/>
        <end position="128"/>
    </location>
</feature>
<feature type="non-terminal residue" evidence="3">
    <location>
        <position position="1"/>
    </location>
</feature>
<keyword evidence="1" id="KW-0175">Coiled coil</keyword>